<evidence type="ECO:0000313" key="5">
    <source>
        <dbReference type="Proteomes" id="UP001231189"/>
    </source>
</evidence>
<dbReference type="AlphaFoldDB" id="A0AAD8SD25"/>
<evidence type="ECO:0000259" key="3">
    <source>
        <dbReference type="Pfam" id="PF04195"/>
    </source>
</evidence>
<feature type="region of interest" description="Disordered" evidence="2">
    <location>
        <begin position="278"/>
        <end position="422"/>
    </location>
</feature>
<dbReference type="PANTHER" id="PTHR33026">
    <property type="entry name" value="OS06G0360600 PROTEIN"/>
    <property type="match status" value="1"/>
</dbReference>
<feature type="compositionally biased region" description="Acidic residues" evidence="2">
    <location>
        <begin position="284"/>
        <end position="298"/>
    </location>
</feature>
<protein>
    <recommendedName>
        <fullName evidence="3">Transposase (putative) gypsy type domain-containing protein</fullName>
    </recommendedName>
</protein>
<gene>
    <name evidence="4" type="ORF">QYE76_066627</name>
</gene>
<name>A0AAD8SD25_LOLMU</name>
<keyword evidence="5" id="KW-1185">Reference proteome</keyword>
<feature type="coiled-coil region" evidence="1">
    <location>
        <begin position="566"/>
        <end position="639"/>
    </location>
</feature>
<keyword evidence="1" id="KW-0175">Coiled coil</keyword>
<sequence>MISAHWSFIRDTVVPKPGAGEVVMTKAWVERGLSLPCSEFFLSILTTYGLQPHNICPNSYLLLSNFATLCEGHLGIRPDVKLWQFFFRVKKETKDKAMLNCGSMTFMLRPGRMYPPHDSHESVRYWNAGWFYEKNVSVPEIHDGLPKFNNEPPEELASWSFIPPLSLTPILEKAARRISWLVHDGLTGTQLTLSWFTRRIQPLRYNARLICAYTGADDQLRATRHDLPADSLKRRFKTLVKVGRGQPIPELIKDIYTNDQCPPLATLAEENLRTILRVPVSGDTAEEVPEDEEEEEEQEPRKVAPRPTRPRAKASGSEAGASGEASAKKPKVVKPPPLDSRKAERERLKMLSTAGKRSRPNIPGAPTPTTTATRTASQKPITEFMKKSRLSVGGEDPKAKGPAQEETEIGQGEAEVTSSERAGTGAGDVVVFPKNFGDPADLTSTPKAYATKFFKQLTEAEKWELEQDLLNSMLNNAWGKPDAATSEIQDFKKGVGEFFDKLICKQKEQQALHYELHKNIALRRRVTLGQRENIRTLQDKNTELNKQLADAQGWRLFLPGSTSSELENLRSSYQGLETKLKEAEQQKEHAEKQLAEKNSELIREKGEFVLKRNADSETIKRQQKELNGLRKYMETAEHHWDLLAENILEPLGYPERRRNKFPRDDVLSLAGDDCKDLISASRKICHNLSLKKSRTCGLRKLIKKMDILPELVTDLQASSARGAAAMTLTMCLAHNPEMDLDRVTSGVPPTADVGPA</sequence>
<reference evidence="4" key="1">
    <citation type="submission" date="2023-07" db="EMBL/GenBank/DDBJ databases">
        <title>A chromosome-level genome assembly of Lolium multiflorum.</title>
        <authorList>
            <person name="Chen Y."/>
            <person name="Copetti D."/>
            <person name="Kolliker R."/>
            <person name="Studer B."/>
        </authorList>
    </citation>
    <scope>NUCLEOTIDE SEQUENCE</scope>
    <source>
        <strain evidence="4">02402/16</strain>
        <tissue evidence="4">Leaf</tissue>
    </source>
</reference>
<proteinExistence type="predicted"/>
<feature type="compositionally biased region" description="Low complexity" evidence="2">
    <location>
        <begin position="367"/>
        <end position="376"/>
    </location>
</feature>
<feature type="compositionally biased region" description="Basic and acidic residues" evidence="2">
    <location>
        <begin position="339"/>
        <end position="349"/>
    </location>
</feature>
<dbReference type="EMBL" id="JAUUTY010000004">
    <property type="protein sequence ID" value="KAK1648822.1"/>
    <property type="molecule type" value="Genomic_DNA"/>
</dbReference>
<dbReference type="Pfam" id="PF04195">
    <property type="entry name" value="Transposase_28"/>
    <property type="match status" value="1"/>
</dbReference>
<evidence type="ECO:0000313" key="4">
    <source>
        <dbReference type="EMBL" id="KAK1648822.1"/>
    </source>
</evidence>
<accession>A0AAD8SD25</accession>
<organism evidence="4 5">
    <name type="scientific">Lolium multiflorum</name>
    <name type="common">Italian ryegrass</name>
    <name type="synonym">Lolium perenne subsp. multiflorum</name>
    <dbReference type="NCBI Taxonomy" id="4521"/>
    <lineage>
        <taxon>Eukaryota</taxon>
        <taxon>Viridiplantae</taxon>
        <taxon>Streptophyta</taxon>
        <taxon>Embryophyta</taxon>
        <taxon>Tracheophyta</taxon>
        <taxon>Spermatophyta</taxon>
        <taxon>Magnoliopsida</taxon>
        <taxon>Liliopsida</taxon>
        <taxon>Poales</taxon>
        <taxon>Poaceae</taxon>
        <taxon>BOP clade</taxon>
        <taxon>Pooideae</taxon>
        <taxon>Poodae</taxon>
        <taxon>Poeae</taxon>
        <taxon>Poeae Chloroplast Group 2 (Poeae type)</taxon>
        <taxon>Loliodinae</taxon>
        <taxon>Loliinae</taxon>
        <taxon>Lolium</taxon>
    </lineage>
</organism>
<evidence type="ECO:0000256" key="2">
    <source>
        <dbReference type="SAM" id="MobiDB-lite"/>
    </source>
</evidence>
<dbReference type="InterPro" id="IPR007321">
    <property type="entry name" value="Transposase_28"/>
</dbReference>
<feature type="compositionally biased region" description="Low complexity" evidence="2">
    <location>
        <begin position="313"/>
        <end position="325"/>
    </location>
</feature>
<feature type="domain" description="Transposase (putative) gypsy type" evidence="3">
    <location>
        <begin position="23"/>
        <end position="90"/>
    </location>
</feature>
<dbReference type="PANTHER" id="PTHR33026:SF7">
    <property type="entry name" value="OS03G0100275 PROTEIN"/>
    <property type="match status" value="1"/>
</dbReference>
<evidence type="ECO:0000256" key="1">
    <source>
        <dbReference type="SAM" id="Coils"/>
    </source>
</evidence>
<dbReference type="Proteomes" id="UP001231189">
    <property type="component" value="Unassembled WGS sequence"/>
</dbReference>
<comment type="caution">
    <text evidence="4">The sequence shown here is derived from an EMBL/GenBank/DDBJ whole genome shotgun (WGS) entry which is preliminary data.</text>
</comment>